<evidence type="ECO:0000259" key="1">
    <source>
        <dbReference type="PROSITE" id="PS50830"/>
    </source>
</evidence>
<dbReference type="Pfam" id="PF00565">
    <property type="entry name" value="SNase"/>
    <property type="match status" value="1"/>
</dbReference>
<proteinExistence type="predicted"/>
<keyword evidence="3" id="KW-1185">Reference proteome</keyword>
<dbReference type="RefSeq" id="WP_317715013.1">
    <property type="nucleotide sequence ID" value="NZ_JAWLUM010000011.1"/>
</dbReference>
<evidence type="ECO:0000313" key="3">
    <source>
        <dbReference type="Proteomes" id="UP001185792"/>
    </source>
</evidence>
<feature type="domain" description="TNase-like" evidence="1">
    <location>
        <begin position="1"/>
        <end position="127"/>
    </location>
</feature>
<dbReference type="SUPFAM" id="SSF50199">
    <property type="entry name" value="Staphylococcal nuclease"/>
    <property type="match status" value="1"/>
</dbReference>
<dbReference type="InterPro" id="IPR035437">
    <property type="entry name" value="SNase_OB-fold_sf"/>
</dbReference>
<sequence length="134" mass="14703">MLSGDALRVTVDGDDVEVAIIGIKAPRLDAVDTVEQCLGKLSTAHLRDKEAGGGVRLFFDPSQSRTDDKGRRFAHVRLLATGTQAGAEQLRAGYAETIHRGDYHKQELNYVSDENEAKQSHVGIWDERLCRSPG</sequence>
<evidence type="ECO:0000313" key="2">
    <source>
        <dbReference type="EMBL" id="MDV7137164.1"/>
    </source>
</evidence>
<organism evidence="2 3">
    <name type="scientific">Williamsia marianensis</name>
    <dbReference type="NCBI Taxonomy" id="85044"/>
    <lineage>
        <taxon>Bacteria</taxon>
        <taxon>Bacillati</taxon>
        <taxon>Actinomycetota</taxon>
        <taxon>Actinomycetes</taxon>
        <taxon>Mycobacteriales</taxon>
        <taxon>Nocardiaceae</taxon>
        <taxon>Williamsia</taxon>
    </lineage>
</organism>
<comment type="caution">
    <text evidence="2">The sequence shown here is derived from an EMBL/GenBank/DDBJ whole genome shotgun (WGS) entry which is preliminary data.</text>
</comment>
<dbReference type="Gene3D" id="2.40.50.90">
    <property type="match status" value="1"/>
</dbReference>
<dbReference type="PROSITE" id="PS50830">
    <property type="entry name" value="TNASE_3"/>
    <property type="match status" value="1"/>
</dbReference>
<name>A0ABU4F0Y9_WILMA</name>
<dbReference type="Proteomes" id="UP001185792">
    <property type="component" value="Unassembled WGS sequence"/>
</dbReference>
<dbReference type="InterPro" id="IPR016071">
    <property type="entry name" value="Staphylococal_nuclease_OB-fold"/>
</dbReference>
<reference evidence="2 3" key="1">
    <citation type="submission" date="2023-10" db="EMBL/GenBank/DDBJ databases">
        <title>Development of a sustainable strategy for remediation of hydrocarbon-contaminated territories based on the waste exchange concept.</title>
        <authorList>
            <person name="Krivoruchko A."/>
        </authorList>
    </citation>
    <scope>NUCLEOTIDE SEQUENCE [LARGE SCALE GENOMIC DNA]</scope>
    <source>
        <strain evidence="2 3">IEGM 1236</strain>
    </source>
</reference>
<accession>A0ABU4F0Y9</accession>
<dbReference type="EMBL" id="JAWLUM010000011">
    <property type="protein sequence ID" value="MDV7137164.1"/>
    <property type="molecule type" value="Genomic_DNA"/>
</dbReference>
<protein>
    <submittedName>
        <fullName evidence="2">Thermonuclease family protein</fullName>
    </submittedName>
</protein>
<gene>
    <name evidence="2" type="ORF">R4198_26030</name>
</gene>